<feature type="compositionally biased region" description="Basic and acidic residues" evidence="1">
    <location>
        <begin position="152"/>
        <end position="166"/>
    </location>
</feature>
<dbReference type="EMBL" id="ML995480">
    <property type="protein sequence ID" value="KAF2144021.1"/>
    <property type="molecule type" value="Genomic_DNA"/>
</dbReference>
<dbReference type="Proteomes" id="UP000799438">
    <property type="component" value="Unassembled WGS sequence"/>
</dbReference>
<proteinExistence type="predicted"/>
<evidence type="ECO:0000313" key="2">
    <source>
        <dbReference type="EMBL" id="KAF2144021.1"/>
    </source>
</evidence>
<dbReference type="AlphaFoldDB" id="A0A6A6BNA0"/>
<sequence length="334" mass="35835">MRLMGGLASWMSVKDAVASEVVRALMAAKRRATIELLSDWQSAFTSHSIINEALRRGNRCVFGGLSNSGYALGCGGVAGRGEGRLGNAAQWTEALEGAARDGAMGGSLKASDMQHRKQSTSLAVVNLGEPKGAATPPQPRSPRGATATNPVTRKDPATTYHTERHYPPRQPSYGYKPSQDAHVVLIKAVFDSYHPSFGLNYLELSAHNASPPAAAAATSTKPSNREVDKLSRQLHGGYGIVECAVTGRGSSLFLQSTNRSPNGLTVERLVRYSHYLRNGPRFQHSADFRTGDKGVSCVWTWDEMDAACPPTDCDARDFDTAAWGANCASKTTCF</sequence>
<gene>
    <name evidence="2" type="ORF">K452DRAFT_345450</name>
</gene>
<organism evidence="2 3">
    <name type="scientific">Aplosporella prunicola CBS 121167</name>
    <dbReference type="NCBI Taxonomy" id="1176127"/>
    <lineage>
        <taxon>Eukaryota</taxon>
        <taxon>Fungi</taxon>
        <taxon>Dikarya</taxon>
        <taxon>Ascomycota</taxon>
        <taxon>Pezizomycotina</taxon>
        <taxon>Dothideomycetes</taxon>
        <taxon>Dothideomycetes incertae sedis</taxon>
        <taxon>Botryosphaeriales</taxon>
        <taxon>Aplosporellaceae</taxon>
        <taxon>Aplosporella</taxon>
    </lineage>
</organism>
<reference evidence="2" key="1">
    <citation type="journal article" date="2020" name="Stud. Mycol.">
        <title>101 Dothideomycetes genomes: a test case for predicting lifestyles and emergence of pathogens.</title>
        <authorList>
            <person name="Haridas S."/>
            <person name="Albert R."/>
            <person name="Binder M."/>
            <person name="Bloem J."/>
            <person name="Labutti K."/>
            <person name="Salamov A."/>
            <person name="Andreopoulos B."/>
            <person name="Baker S."/>
            <person name="Barry K."/>
            <person name="Bills G."/>
            <person name="Bluhm B."/>
            <person name="Cannon C."/>
            <person name="Castanera R."/>
            <person name="Culley D."/>
            <person name="Daum C."/>
            <person name="Ezra D."/>
            <person name="Gonzalez J."/>
            <person name="Henrissat B."/>
            <person name="Kuo A."/>
            <person name="Liang C."/>
            <person name="Lipzen A."/>
            <person name="Lutzoni F."/>
            <person name="Magnuson J."/>
            <person name="Mondo S."/>
            <person name="Nolan M."/>
            <person name="Ohm R."/>
            <person name="Pangilinan J."/>
            <person name="Park H.-J."/>
            <person name="Ramirez L."/>
            <person name="Alfaro M."/>
            <person name="Sun H."/>
            <person name="Tritt A."/>
            <person name="Yoshinaga Y."/>
            <person name="Zwiers L.-H."/>
            <person name="Turgeon B."/>
            <person name="Goodwin S."/>
            <person name="Spatafora J."/>
            <person name="Crous P."/>
            <person name="Grigoriev I."/>
        </authorList>
    </citation>
    <scope>NUCLEOTIDE SEQUENCE</scope>
    <source>
        <strain evidence="2">CBS 121167</strain>
    </source>
</reference>
<name>A0A6A6BNA0_9PEZI</name>
<protein>
    <submittedName>
        <fullName evidence="2">Uncharacterized protein</fullName>
    </submittedName>
</protein>
<keyword evidence="3" id="KW-1185">Reference proteome</keyword>
<evidence type="ECO:0000313" key="3">
    <source>
        <dbReference type="Proteomes" id="UP000799438"/>
    </source>
</evidence>
<dbReference type="RefSeq" id="XP_033399733.1">
    <property type="nucleotide sequence ID" value="XM_033545456.1"/>
</dbReference>
<dbReference type="GeneID" id="54302964"/>
<accession>A0A6A6BNA0</accession>
<feature type="region of interest" description="Disordered" evidence="1">
    <location>
        <begin position="127"/>
        <end position="175"/>
    </location>
</feature>
<evidence type="ECO:0000256" key="1">
    <source>
        <dbReference type="SAM" id="MobiDB-lite"/>
    </source>
</evidence>